<organism evidence="2">
    <name type="scientific">Strombidinopsis acuminata</name>
    <dbReference type="NCBI Taxonomy" id="141414"/>
    <lineage>
        <taxon>Eukaryota</taxon>
        <taxon>Sar</taxon>
        <taxon>Alveolata</taxon>
        <taxon>Ciliophora</taxon>
        <taxon>Intramacronucleata</taxon>
        <taxon>Spirotrichea</taxon>
        <taxon>Choreotrichia</taxon>
        <taxon>Choreotrichida</taxon>
        <taxon>Strombidinopsidae</taxon>
        <taxon>Strombidinopsis</taxon>
    </lineage>
</organism>
<evidence type="ECO:0000256" key="1">
    <source>
        <dbReference type="SAM" id="MobiDB-lite"/>
    </source>
</evidence>
<name>A0A7S3U767_9SPIT</name>
<gene>
    <name evidence="2" type="ORF">SACU0126_LOCUS36909</name>
</gene>
<accession>A0A7S3U767</accession>
<protein>
    <submittedName>
        <fullName evidence="2">Uncharacterized protein</fullName>
    </submittedName>
</protein>
<reference evidence="2" key="1">
    <citation type="submission" date="2021-01" db="EMBL/GenBank/DDBJ databases">
        <authorList>
            <person name="Corre E."/>
            <person name="Pelletier E."/>
            <person name="Niang G."/>
            <person name="Scheremetjew M."/>
            <person name="Finn R."/>
            <person name="Kale V."/>
            <person name="Holt S."/>
            <person name="Cochrane G."/>
            <person name="Meng A."/>
            <person name="Brown T."/>
            <person name="Cohen L."/>
        </authorList>
    </citation>
    <scope>NUCLEOTIDE SEQUENCE</scope>
    <source>
        <strain evidence="2">SPMC142</strain>
    </source>
</reference>
<sequence>MSAAMSPMVGTEGAEVREPRPNDTSVLGGGSSVQPSGLAGTCNHDIDDRGVRSCRSAVPARKPRGLPWCMWHRRQRYRNRLCGDLGLGKCSHPHRCRPTLRLAARLLMVRPWKRNSVHIRAAA</sequence>
<dbReference type="AlphaFoldDB" id="A0A7S3U767"/>
<evidence type="ECO:0000313" key="2">
    <source>
        <dbReference type="EMBL" id="CAE0605142.1"/>
    </source>
</evidence>
<dbReference type="EMBL" id="HBIQ01116323">
    <property type="protein sequence ID" value="CAE0605142.1"/>
    <property type="molecule type" value="Transcribed_RNA"/>
</dbReference>
<feature type="region of interest" description="Disordered" evidence="1">
    <location>
        <begin position="1"/>
        <end position="42"/>
    </location>
</feature>
<proteinExistence type="predicted"/>